<sequence>MPFIVRHNYISESLPALWSRDRHYCMGTIQLFPLSHQPLYYNIQSSSRTMNSSCTHVKFNANDADVVIQSSDHIQFRLHCKHLEAHTGAFPGMDVKTYGEIVELSEPAGLLEILFAFTSPQRYPDLEDLKFDSLLALSEAVEKYEVYAAMYPCVTGLNRFIREYPIDILTHGLKHDYPKLIDEAAQHLLFSPPIPTVEKVPATFILS</sequence>
<organism evidence="1 2">
    <name type="scientific">Crepidotus variabilis</name>
    <dbReference type="NCBI Taxonomy" id="179855"/>
    <lineage>
        <taxon>Eukaryota</taxon>
        <taxon>Fungi</taxon>
        <taxon>Dikarya</taxon>
        <taxon>Basidiomycota</taxon>
        <taxon>Agaricomycotina</taxon>
        <taxon>Agaricomycetes</taxon>
        <taxon>Agaricomycetidae</taxon>
        <taxon>Agaricales</taxon>
        <taxon>Agaricineae</taxon>
        <taxon>Crepidotaceae</taxon>
        <taxon>Crepidotus</taxon>
    </lineage>
</organism>
<evidence type="ECO:0000313" key="2">
    <source>
        <dbReference type="Proteomes" id="UP000807306"/>
    </source>
</evidence>
<dbReference type="AlphaFoldDB" id="A0A9P6EA26"/>
<protein>
    <recommendedName>
        <fullName evidence="3">BTB domain-containing protein</fullName>
    </recommendedName>
</protein>
<dbReference type="Proteomes" id="UP000807306">
    <property type="component" value="Unassembled WGS sequence"/>
</dbReference>
<accession>A0A9P6EA26</accession>
<reference evidence="1" key="1">
    <citation type="submission" date="2020-11" db="EMBL/GenBank/DDBJ databases">
        <authorList>
            <consortium name="DOE Joint Genome Institute"/>
            <person name="Ahrendt S."/>
            <person name="Riley R."/>
            <person name="Andreopoulos W."/>
            <person name="Labutti K."/>
            <person name="Pangilinan J."/>
            <person name="Ruiz-Duenas F.J."/>
            <person name="Barrasa J.M."/>
            <person name="Sanchez-Garcia M."/>
            <person name="Camarero S."/>
            <person name="Miyauchi S."/>
            <person name="Serrano A."/>
            <person name="Linde D."/>
            <person name="Babiker R."/>
            <person name="Drula E."/>
            <person name="Ayuso-Fernandez I."/>
            <person name="Pacheco R."/>
            <person name="Padilla G."/>
            <person name="Ferreira P."/>
            <person name="Barriuso J."/>
            <person name="Kellner H."/>
            <person name="Castanera R."/>
            <person name="Alfaro M."/>
            <person name="Ramirez L."/>
            <person name="Pisabarro A.G."/>
            <person name="Kuo A."/>
            <person name="Tritt A."/>
            <person name="Lipzen A."/>
            <person name="He G."/>
            <person name="Yan M."/>
            <person name="Ng V."/>
            <person name="Cullen D."/>
            <person name="Martin F."/>
            <person name="Rosso M.-N."/>
            <person name="Henrissat B."/>
            <person name="Hibbett D."/>
            <person name="Martinez A.T."/>
            <person name="Grigoriev I.V."/>
        </authorList>
    </citation>
    <scope>NUCLEOTIDE SEQUENCE</scope>
    <source>
        <strain evidence="1">CBS 506.95</strain>
    </source>
</reference>
<dbReference type="EMBL" id="MU157886">
    <property type="protein sequence ID" value="KAF9525262.1"/>
    <property type="molecule type" value="Genomic_DNA"/>
</dbReference>
<evidence type="ECO:0000313" key="1">
    <source>
        <dbReference type="EMBL" id="KAF9525262.1"/>
    </source>
</evidence>
<gene>
    <name evidence="1" type="ORF">CPB83DRAFT_859784</name>
</gene>
<keyword evidence="2" id="KW-1185">Reference proteome</keyword>
<name>A0A9P6EA26_9AGAR</name>
<comment type="caution">
    <text evidence="1">The sequence shown here is derived from an EMBL/GenBank/DDBJ whole genome shotgun (WGS) entry which is preliminary data.</text>
</comment>
<evidence type="ECO:0008006" key="3">
    <source>
        <dbReference type="Google" id="ProtNLM"/>
    </source>
</evidence>
<dbReference type="OrthoDB" id="3184970at2759"/>
<proteinExistence type="predicted"/>